<keyword evidence="2" id="KW-0812">Transmembrane</keyword>
<accession>A0A8J3MBJ7</accession>
<feature type="transmembrane region" description="Helical" evidence="2">
    <location>
        <begin position="281"/>
        <end position="305"/>
    </location>
</feature>
<comment type="caution">
    <text evidence="3">The sequence shown here is derived from an EMBL/GenBank/DDBJ whole genome shotgun (WGS) entry which is preliminary data.</text>
</comment>
<reference evidence="3" key="1">
    <citation type="journal article" date="2014" name="Int. J. Syst. Evol. Microbiol.">
        <title>Complete genome sequence of Corynebacterium casei LMG S-19264T (=DSM 44701T), isolated from a smear-ripened cheese.</title>
        <authorList>
            <consortium name="US DOE Joint Genome Institute (JGI-PGF)"/>
            <person name="Walter F."/>
            <person name="Albersmeier A."/>
            <person name="Kalinowski J."/>
            <person name="Ruckert C."/>
        </authorList>
    </citation>
    <scope>NUCLEOTIDE SEQUENCE</scope>
    <source>
        <strain evidence="3">CGMCC 1.7081</strain>
    </source>
</reference>
<organism evidence="3 4">
    <name type="scientific">Pseudodonghicola xiamenensis</name>
    <dbReference type="NCBI Taxonomy" id="337702"/>
    <lineage>
        <taxon>Bacteria</taxon>
        <taxon>Pseudomonadati</taxon>
        <taxon>Pseudomonadota</taxon>
        <taxon>Alphaproteobacteria</taxon>
        <taxon>Rhodobacterales</taxon>
        <taxon>Paracoccaceae</taxon>
        <taxon>Pseudodonghicola</taxon>
    </lineage>
</organism>
<feature type="transmembrane region" description="Helical" evidence="2">
    <location>
        <begin position="334"/>
        <end position="351"/>
    </location>
</feature>
<dbReference type="EMBL" id="BNAP01000001">
    <property type="protein sequence ID" value="GHG80561.1"/>
    <property type="molecule type" value="Genomic_DNA"/>
</dbReference>
<evidence type="ECO:0000256" key="1">
    <source>
        <dbReference type="SAM" id="MobiDB-lite"/>
    </source>
</evidence>
<name>A0A8J3MBJ7_9RHOB</name>
<keyword evidence="2" id="KW-1133">Transmembrane helix</keyword>
<dbReference type="RefSeq" id="WP_028092127.1">
    <property type="nucleotide sequence ID" value="NZ_BNAP01000001.1"/>
</dbReference>
<reference evidence="3" key="2">
    <citation type="submission" date="2020-09" db="EMBL/GenBank/DDBJ databases">
        <authorList>
            <person name="Sun Q."/>
            <person name="Zhou Y."/>
        </authorList>
    </citation>
    <scope>NUCLEOTIDE SEQUENCE</scope>
    <source>
        <strain evidence="3">CGMCC 1.7081</strain>
    </source>
</reference>
<evidence type="ECO:0008006" key="5">
    <source>
        <dbReference type="Google" id="ProtNLM"/>
    </source>
</evidence>
<evidence type="ECO:0000313" key="4">
    <source>
        <dbReference type="Proteomes" id="UP000611500"/>
    </source>
</evidence>
<evidence type="ECO:0000256" key="2">
    <source>
        <dbReference type="SAM" id="Phobius"/>
    </source>
</evidence>
<proteinExistence type="predicted"/>
<evidence type="ECO:0000313" key="3">
    <source>
        <dbReference type="EMBL" id="GHG80561.1"/>
    </source>
</evidence>
<sequence>MSADAVGWPWDVLGLEGATQDSRVIRRAYAKRLKSLDQGDVSAFQALRGAYEYAVSQSDKGKAEARPLVIQALAGGSGEEARLPVPPGDVTLPDPGQQTDAPSDGSEPERFAPREPISASSVGEASALTEEDQDEDAAIIERARNLIALNMFRTAGWQPLLEQRAMMSREATQQLEWLLITRLNKPVKMPYTPTPPGSWIRLVDEHFGWLQDGIGFSRRFGMMHLAMQRVVEARTAAAPAVEKVKVASGVKIAAWIVALIMLIRGLSYMEVTRDVGPALLTALLLVSLTFGLWMLIGVRVLAFIVRRSPAMQRFLGRSMRWWNGTTLRIPRRSLLYLSLVLGMTAWLFFVFPKGSDHPSLRLGIPKAEQ</sequence>
<feature type="transmembrane region" description="Helical" evidence="2">
    <location>
        <begin position="252"/>
        <end position="269"/>
    </location>
</feature>
<feature type="region of interest" description="Disordered" evidence="1">
    <location>
        <begin position="77"/>
        <end position="134"/>
    </location>
</feature>
<dbReference type="AlphaFoldDB" id="A0A8J3MBJ7"/>
<dbReference type="Proteomes" id="UP000611500">
    <property type="component" value="Unassembled WGS sequence"/>
</dbReference>
<gene>
    <name evidence="3" type="ORF">GCM10010961_03820</name>
</gene>
<keyword evidence="2" id="KW-0472">Membrane</keyword>
<protein>
    <recommendedName>
        <fullName evidence="5">J domain-containing protein</fullName>
    </recommendedName>
</protein>
<keyword evidence="4" id="KW-1185">Reference proteome</keyword>